<feature type="transmembrane region" description="Helical" evidence="1">
    <location>
        <begin position="21"/>
        <end position="43"/>
    </location>
</feature>
<evidence type="ECO:0000313" key="2">
    <source>
        <dbReference type="EMBL" id="AID37272.1"/>
    </source>
</evidence>
<dbReference type="AlphaFoldDB" id="A0A096XNT1"/>
<dbReference type="RefSeq" id="WP_044466226.1">
    <property type="nucleotide sequence ID" value="NZ_KJ577613.1"/>
</dbReference>
<accession>A0A096XNT1</accession>
<keyword evidence="1" id="KW-0472">Membrane</keyword>
<sequence length="87" mass="9320">MKAHKVATGSLRLAAFSLLSLIRPAVVLVLEVIAALSLLGFLACALFGQWFIFTVFLVAGVVSTALAWSYDALLSRLVPFGYGFLSE</sequence>
<protein>
    <submittedName>
        <fullName evidence="2">Uncharacterized protein</fullName>
    </submittedName>
</protein>
<reference evidence="2" key="1">
    <citation type="journal article" date="2014" name="Antimicrob. Agents Chemother.">
        <title>A blaVIM-2 Plasmid Disseminating in Extensively Drug-Resistant Clinical Pseudomonas aeruginosa and Serratia marcescens Isolates.</title>
        <authorList>
            <person name="Vilacoba E."/>
            <person name="Quiroga C."/>
            <person name="Pistorio M."/>
            <person name="Famiglietti A."/>
            <person name="Rodriguez H."/>
            <person name="Kovensky J."/>
            <person name="Deraspe M."/>
            <person name="Raymond F."/>
            <person name="Roy P.H."/>
            <person name="Centron D."/>
        </authorList>
    </citation>
    <scope>NUCLEOTIDE SEQUENCE</scope>
    <source>
        <strain evidence="2">Sm68313</strain>
        <plasmid evidence="2">pDCPR1</plasmid>
    </source>
</reference>
<keyword evidence="2" id="KW-0614">Plasmid</keyword>
<dbReference type="EMBL" id="KJ577613">
    <property type="protein sequence ID" value="AID37272.1"/>
    <property type="molecule type" value="Genomic_DNA"/>
</dbReference>
<name>A0A096XNT1_SERMA</name>
<proteinExistence type="predicted"/>
<evidence type="ECO:0000256" key="1">
    <source>
        <dbReference type="SAM" id="Phobius"/>
    </source>
</evidence>
<feature type="transmembrane region" description="Helical" evidence="1">
    <location>
        <begin position="49"/>
        <end position="70"/>
    </location>
</feature>
<geneLocation type="plasmid" evidence="2">
    <name>pDCPR1</name>
</geneLocation>
<keyword evidence="1" id="KW-0812">Transmembrane</keyword>
<organism evidence="2">
    <name type="scientific">Serratia marcescens</name>
    <dbReference type="NCBI Taxonomy" id="615"/>
    <lineage>
        <taxon>Bacteria</taxon>
        <taxon>Pseudomonadati</taxon>
        <taxon>Pseudomonadota</taxon>
        <taxon>Gammaproteobacteria</taxon>
        <taxon>Enterobacterales</taxon>
        <taxon>Yersiniaceae</taxon>
        <taxon>Serratia</taxon>
    </lineage>
</organism>
<gene>
    <name evidence="2" type="ORF">pDCPR1_05</name>
</gene>
<keyword evidence="1" id="KW-1133">Transmembrane helix</keyword>